<dbReference type="OrthoDB" id="2193863at2759"/>
<dbReference type="Proteomes" id="UP000003163">
    <property type="component" value="Unassembled WGS sequence"/>
</dbReference>
<dbReference type="AlphaFoldDB" id="J9DV79"/>
<feature type="compositionally biased region" description="Basic and acidic residues" evidence="1">
    <location>
        <begin position="78"/>
        <end position="87"/>
    </location>
</feature>
<evidence type="ECO:0000256" key="1">
    <source>
        <dbReference type="SAM" id="MobiDB-lite"/>
    </source>
</evidence>
<dbReference type="InParanoid" id="J9DV79"/>
<dbReference type="VEuPathDB" id="MicrosporidiaDB:EDEG_00729"/>
<accession>J9DV79</accession>
<evidence type="ECO:0000313" key="2">
    <source>
        <dbReference type="EMBL" id="EJW05197.1"/>
    </source>
</evidence>
<name>J9DV79_EDHAE</name>
<gene>
    <name evidence="2" type="ORF">EDEG_00729</name>
</gene>
<protein>
    <submittedName>
        <fullName evidence="2">Uncharacterized protein</fullName>
    </submittedName>
</protein>
<dbReference type="EMBL" id="AFBI03000008">
    <property type="protein sequence ID" value="EJW05197.1"/>
    <property type="molecule type" value="Genomic_DNA"/>
</dbReference>
<sequence length="110" mass="11980">MSQISEAYPLAALFIHACDQEVTQDKIQSVFKSLGIEYLPKIGSLFCMDTETIGSMLNVSASPAGGASAAIAPQSAQESKEDAPAKKEQLLRKKVMMSHFLVMIFKINKE</sequence>
<dbReference type="HOGENOM" id="CLU_2171008_0_0_1"/>
<evidence type="ECO:0000313" key="3">
    <source>
        <dbReference type="Proteomes" id="UP000003163"/>
    </source>
</evidence>
<feature type="compositionally biased region" description="Low complexity" evidence="1">
    <location>
        <begin position="63"/>
        <end position="77"/>
    </location>
</feature>
<organism evidence="2 3">
    <name type="scientific">Edhazardia aedis (strain USNM 41457)</name>
    <name type="common">Microsporidian parasite</name>
    <dbReference type="NCBI Taxonomy" id="1003232"/>
    <lineage>
        <taxon>Eukaryota</taxon>
        <taxon>Fungi</taxon>
        <taxon>Fungi incertae sedis</taxon>
        <taxon>Microsporidia</taxon>
        <taxon>Edhazardia</taxon>
    </lineage>
</organism>
<reference evidence="3" key="2">
    <citation type="submission" date="2015-07" db="EMBL/GenBank/DDBJ databases">
        <title>Contrasting host-pathogen interactions and genome evolution in two generalist and specialist microsporidian pathogens of mosquitoes.</title>
        <authorList>
            <consortium name="The Broad Institute Genomics Platform"/>
            <consortium name="The Broad Institute Genome Sequencing Center for Infectious Disease"/>
            <person name="Cuomo C.A."/>
            <person name="Sanscrainte N.D."/>
            <person name="Goldberg J.M."/>
            <person name="Heiman D."/>
            <person name="Young S."/>
            <person name="Zeng Q."/>
            <person name="Becnel J.J."/>
            <person name="Birren B.W."/>
        </authorList>
    </citation>
    <scope>NUCLEOTIDE SEQUENCE [LARGE SCALE GENOMIC DNA]</scope>
    <source>
        <strain evidence="3">USNM 41457</strain>
    </source>
</reference>
<proteinExistence type="predicted"/>
<keyword evidence="3" id="KW-1185">Reference proteome</keyword>
<comment type="caution">
    <text evidence="2">The sequence shown here is derived from an EMBL/GenBank/DDBJ whole genome shotgun (WGS) entry which is preliminary data.</text>
</comment>
<feature type="region of interest" description="Disordered" evidence="1">
    <location>
        <begin position="63"/>
        <end position="87"/>
    </location>
</feature>
<reference evidence="2 3" key="1">
    <citation type="submission" date="2011-08" db="EMBL/GenBank/DDBJ databases">
        <authorList>
            <person name="Liu Z.J."/>
            <person name="Shi F.L."/>
            <person name="Lu J.Q."/>
            <person name="Li M."/>
            <person name="Wang Z.L."/>
        </authorList>
    </citation>
    <scope>NUCLEOTIDE SEQUENCE [LARGE SCALE GENOMIC DNA]</scope>
    <source>
        <strain evidence="2 3">USNM 41457</strain>
    </source>
</reference>
<dbReference type="OMA" id="LHECGQD"/>